<comment type="similarity">
    <text evidence="3">Belongs to the FliM family.</text>
</comment>
<evidence type="ECO:0000313" key="12">
    <source>
        <dbReference type="EMBL" id="CUP51922.1"/>
    </source>
</evidence>
<evidence type="ECO:0000313" key="17">
    <source>
        <dbReference type="Proteomes" id="UP000260828"/>
    </source>
</evidence>
<dbReference type="NCBIfam" id="TIGR01397">
    <property type="entry name" value="fliM_switch"/>
    <property type="match status" value="1"/>
</dbReference>
<protein>
    <recommendedName>
        <fullName evidence="4 10">Flagellar motor switch protein FliM</fullName>
    </recommendedName>
</protein>
<reference evidence="14 17" key="4">
    <citation type="submission" date="2018-08" db="EMBL/GenBank/DDBJ databases">
        <title>A genome reference for cultivated species of the human gut microbiota.</title>
        <authorList>
            <person name="Zou Y."/>
            <person name="Xue W."/>
            <person name="Luo G."/>
        </authorList>
    </citation>
    <scope>NUCLEOTIDE SEQUENCE [LARGE SCALE GENOMIC DNA]</scope>
    <source>
        <strain evidence="14 17">TF05-12AC</strain>
    </source>
</reference>
<dbReference type="GO" id="GO:0005886">
    <property type="term" value="C:plasma membrane"/>
    <property type="evidence" value="ECO:0007669"/>
    <property type="project" value="UniProtKB-SubCell"/>
</dbReference>
<dbReference type="InterPro" id="IPR036429">
    <property type="entry name" value="SpoA-like_sf"/>
</dbReference>
<dbReference type="InterPro" id="IPR001689">
    <property type="entry name" value="Flag_FliM"/>
</dbReference>
<dbReference type="RefSeq" id="WP_006874845.1">
    <property type="nucleotide sequence ID" value="NZ_CABIWA010000003.1"/>
</dbReference>
<evidence type="ECO:0000256" key="5">
    <source>
        <dbReference type="ARBA" id="ARBA00022475"/>
    </source>
</evidence>
<evidence type="ECO:0000256" key="9">
    <source>
        <dbReference type="ARBA" id="ARBA00023143"/>
    </source>
</evidence>
<dbReference type="Pfam" id="PF02154">
    <property type="entry name" value="FliM"/>
    <property type="match status" value="1"/>
</dbReference>
<dbReference type="Pfam" id="PF01052">
    <property type="entry name" value="FliMN_C"/>
    <property type="match status" value="1"/>
</dbReference>
<proteinExistence type="inferred from homology"/>
<keyword evidence="12" id="KW-0966">Cell projection</keyword>
<dbReference type="SUPFAM" id="SSF103039">
    <property type="entry name" value="CheC-like"/>
    <property type="match status" value="1"/>
</dbReference>
<keyword evidence="6" id="KW-0145">Chemotaxis</keyword>
<evidence type="ECO:0000313" key="13">
    <source>
        <dbReference type="EMBL" id="OUP70384.1"/>
    </source>
</evidence>
<dbReference type="OrthoDB" id="9806941at2"/>
<keyword evidence="9" id="KW-0975">Bacterial flagellum</keyword>
<evidence type="ECO:0000256" key="1">
    <source>
        <dbReference type="ARBA" id="ARBA00004117"/>
    </source>
</evidence>
<dbReference type="PANTHER" id="PTHR30034:SF6">
    <property type="entry name" value="YOP PROTEINS TRANSLOCATION PROTEIN Q"/>
    <property type="match status" value="1"/>
</dbReference>
<keyword evidence="8" id="KW-0472">Membrane</keyword>
<evidence type="ECO:0000256" key="4">
    <source>
        <dbReference type="ARBA" id="ARBA00021898"/>
    </source>
</evidence>
<evidence type="ECO:0000313" key="15">
    <source>
        <dbReference type="Proteomes" id="UP000095765"/>
    </source>
</evidence>
<dbReference type="InterPro" id="IPR028976">
    <property type="entry name" value="CheC-like_sf"/>
</dbReference>
<evidence type="ECO:0000256" key="10">
    <source>
        <dbReference type="NCBIfam" id="TIGR01397"/>
    </source>
</evidence>
<evidence type="ECO:0000256" key="2">
    <source>
        <dbReference type="ARBA" id="ARBA00004202"/>
    </source>
</evidence>
<evidence type="ECO:0000256" key="3">
    <source>
        <dbReference type="ARBA" id="ARBA00011049"/>
    </source>
</evidence>
<feature type="domain" description="Flagellar motor switch protein FliN-like C-terminal" evidence="11">
    <location>
        <begin position="257"/>
        <end position="324"/>
    </location>
</feature>
<dbReference type="CDD" id="cd17908">
    <property type="entry name" value="FliM"/>
    <property type="match status" value="1"/>
</dbReference>
<dbReference type="GO" id="GO:0050918">
    <property type="term" value="P:positive chemotaxis"/>
    <property type="evidence" value="ECO:0007669"/>
    <property type="project" value="TreeGrafter"/>
</dbReference>
<organism evidence="12 15">
    <name type="scientific">Anaerotruncus colihominis</name>
    <dbReference type="NCBI Taxonomy" id="169435"/>
    <lineage>
        <taxon>Bacteria</taxon>
        <taxon>Bacillati</taxon>
        <taxon>Bacillota</taxon>
        <taxon>Clostridia</taxon>
        <taxon>Eubacteriales</taxon>
        <taxon>Oscillospiraceae</taxon>
        <taxon>Anaerotruncus</taxon>
    </lineage>
</organism>
<dbReference type="Proteomes" id="UP000095765">
    <property type="component" value="Unassembled WGS sequence"/>
</dbReference>
<dbReference type="Proteomes" id="UP000260828">
    <property type="component" value="Unassembled WGS sequence"/>
</dbReference>
<dbReference type="SUPFAM" id="SSF101801">
    <property type="entry name" value="Surface presentation of antigens (SPOA)"/>
    <property type="match status" value="1"/>
</dbReference>
<dbReference type="AlphaFoldDB" id="A0A174NT45"/>
<dbReference type="EMBL" id="QVME01000001">
    <property type="protein sequence ID" value="RGE70186.1"/>
    <property type="molecule type" value="Genomic_DNA"/>
</dbReference>
<dbReference type="Proteomes" id="UP000196386">
    <property type="component" value="Unassembled WGS sequence"/>
</dbReference>
<dbReference type="GO" id="GO:0009425">
    <property type="term" value="C:bacterial-type flagellum basal body"/>
    <property type="evidence" value="ECO:0007669"/>
    <property type="project" value="UniProtKB-SubCell"/>
</dbReference>
<evidence type="ECO:0000256" key="7">
    <source>
        <dbReference type="ARBA" id="ARBA00022779"/>
    </source>
</evidence>
<keyword evidence="12" id="KW-0282">Flagellum</keyword>
<keyword evidence="7" id="KW-0283">Flagellar rotation</keyword>
<dbReference type="EMBL" id="CZBE01000006">
    <property type="protein sequence ID" value="CUP51922.1"/>
    <property type="molecule type" value="Genomic_DNA"/>
</dbReference>
<keyword evidence="12" id="KW-0969">Cilium</keyword>
<dbReference type="GO" id="GO:0003774">
    <property type="term" value="F:cytoskeletal motor activity"/>
    <property type="evidence" value="ECO:0007669"/>
    <property type="project" value="InterPro"/>
</dbReference>
<reference evidence="13" key="3">
    <citation type="journal article" date="2018" name="BMC Genomics">
        <title>Whole genome sequencing and function prediction of 133 gut anaerobes isolated from chicken caecum in pure cultures.</title>
        <authorList>
            <person name="Medvecky M."/>
            <person name="Cejkova D."/>
            <person name="Polansky O."/>
            <person name="Karasova D."/>
            <person name="Kubasova T."/>
            <person name="Cizek A."/>
            <person name="Rychlik I."/>
        </authorList>
    </citation>
    <scope>NUCLEOTIDE SEQUENCE</scope>
    <source>
        <strain evidence="13">An175</strain>
    </source>
</reference>
<dbReference type="EMBL" id="NFKP01000004">
    <property type="protein sequence ID" value="OUP70384.1"/>
    <property type="molecule type" value="Genomic_DNA"/>
</dbReference>
<evidence type="ECO:0000313" key="16">
    <source>
        <dbReference type="Proteomes" id="UP000196386"/>
    </source>
</evidence>
<dbReference type="Gene3D" id="2.30.330.10">
    <property type="entry name" value="SpoA-like"/>
    <property type="match status" value="1"/>
</dbReference>
<dbReference type="Gene3D" id="3.40.1550.10">
    <property type="entry name" value="CheC-like"/>
    <property type="match status" value="1"/>
</dbReference>
<accession>A0A174NT45</accession>
<sequence>MPEQLSQAQIDALLKKMSSGEVAVEEKQTIKEYDFKSPKKFTKEQLKAMDGLHETFSRLLSSYLSGILRIGCDVQVLQIDEERYYEYNNALPDTALIGIVGMDPEGEDYSEGTMIIDVSTTMGFYLVDRLLGGSGDDFNFTRDYTEIEMAIIHTIFKEIVGKLEDSWKNSIEVKMTLDSIETNSRLLQIFAPEDTVIIVVINIKAGKLNATMSICMPADNMEEIIDKFSMKYSKSNRRTDPEKEQMRKEVLLRGVCDTDLPIKATFDQFKMDLKDILQLQPSDIIPLNKKITDDIQVTLDGLPWFTAKLGETKKKKAIKLNKIIVETRK</sequence>
<name>A0A174NT45_9FIRM</name>
<dbReference type="InterPro" id="IPR001543">
    <property type="entry name" value="FliN-like_C"/>
</dbReference>
<dbReference type="PIRSF" id="PIRSF002888">
    <property type="entry name" value="FliM"/>
    <property type="match status" value="1"/>
</dbReference>
<gene>
    <name evidence="12" type="primary">fliM</name>
    <name evidence="13" type="ORF">B5F11_05090</name>
    <name evidence="14" type="ORF">DXC40_03810</name>
    <name evidence="12" type="ORF">ERS852551_01046</name>
</gene>
<dbReference type="PRINTS" id="PR00955">
    <property type="entry name" value="FLGMOTORFLIM"/>
</dbReference>
<dbReference type="PANTHER" id="PTHR30034">
    <property type="entry name" value="FLAGELLAR MOTOR SWITCH PROTEIN FLIM"/>
    <property type="match status" value="1"/>
</dbReference>
<comment type="subcellular location">
    <subcellularLocation>
        <location evidence="1">Bacterial flagellum basal body</location>
    </subcellularLocation>
    <subcellularLocation>
        <location evidence="2">Cell membrane</location>
        <topology evidence="2">Peripheral membrane protein</topology>
    </subcellularLocation>
</comment>
<reference evidence="16" key="2">
    <citation type="submission" date="2017-04" db="EMBL/GenBank/DDBJ databases">
        <title>Function of individual gut microbiota members based on whole genome sequencing of pure cultures obtained from chicken caecum.</title>
        <authorList>
            <person name="Medvecky M."/>
            <person name="Cejkova D."/>
            <person name="Polansky O."/>
            <person name="Karasova D."/>
            <person name="Kubasova T."/>
            <person name="Cizek A."/>
            <person name="Rychlik I."/>
        </authorList>
    </citation>
    <scope>NUCLEOTIDE SEQUENCE [LARGE SCALE GENOMIC DNA]</scope>
    <source>
        <strain evidence="16">An175</strain>
    </source>
</reference>
<reference evidence="12 15" key="1">
    <citation type="submission" date="2015-09" db="EMBL/GenBank/DDBJ databases">
        <authorList>
            <consortium name="Pathogen Informatics"/>
        </authorList>
    </citation>
    <scope>NUCLEOTIDE SEQUENCE [LARGE SCALE GENOMIC DNA]</scope>
    <source>
        <strain evidence="12 15">2789STDY5834939</strain>
    </source>
</reference>
<dbReference type="GO" id="GO:0071978">
    <property type="term" value="P:bacterial-type flagellum-dependent swarming motility"/>
    <property type="evidence" value="ECO:0007669"/>
    <property type="project" value="TreeGrafter"/>
</dbReference>
<evidence type="ECO:0000313" key="14">
    <source>
        <dbReference type="EMBL" id="RGE70186.1"/>
    </source>
</evidence>
<evidence type="ECO:0000256" key="8">
    <source>
        <dbReference type="ARBA" id="ARBA00023136"/>
    </source>
</evidence>
<keyword evidence="5" id="KW-1003">Cell membrane</keyword>
<dbReference type="GeneID" id="72465050"/>
<evidence type="ECO:0000256" key="6">
    <source>
        <dbReference type="ARBA" id="ARBA00022500"/>
    </source>
</evidence>
<evidence type="ECO:0000259" key="11">
    <source>
        <dbReference type="Pfam" id="PF01052"/>
    </source>
</evidence>